<dbReference type="GO" id="GO:0017001">
    <property type="term" value="P:antibiotic catabolic process"/>
    <property type="evidence" value="ECO:0007669"/>
    <property type="project" value="UniProtKB-ARBA"/>
</dbReference>
<dbReference type="STRING" id="282197.SAMN04488517_102370"/>
<gene>
    <name evidence="4" type="primary">blaB1</name>
    <name evidence="4" type="ORF">JAN5088_02323</name>
</gene>
<dbReference type="SUPFAM" id="SSF56281">
    <property type="entry name" value="Metallo-hydrolase/oxidoreductase"/>
    <property type="match status" value="1"/>
</dbReference>
<reference evidence="4 5" key="1">
    <citation type="submission" date="2015-07" db="EMBL/GenBank/DDBJ databases">
        <authorList>
            <person name="Noorani M."/>
        </authorList>
    </citation>
    <scope>NUCLEOTIDE SEQUENCE [LARGE SCALE GENOMIC DNA]</scope>
    <source>
        <strain evidence="4 5">CECT 5088</strain>
    </source>
</reference>
<dbReference type="InterPro" id="IPR001279">
    <property type="entry name" value="Metallo-B-lactamas"/>
</dbReference>
<sequence>MLRKITLTAALLGTALPAAAFTHTGEEVDPSIFEGREILPDPWIDDCDVERSLVPIEGKENLFRHTNATFPSTHSGLVLIQDEGALVIDAGNHCAAEWLRDEIRERFDREITLAILTHAHFDHLAGSTVYADAGAEIIAQRNAFEPIIGEKMPVADPTITFDEEMTVTFGDHEILLHHEPAGNHSNSMIQVYFPELSAMQCTDVCQSQTYPYMDFLDFYYPGWIETLDWVIEKDPDVIDVGHYAPATTEDQVALRDYMTDLHDQVLALSREGMIWDQLYRNVDAASVYKDDWFGYELMRFANIQGMFRWVDNHRRGLW</sequence>
<evidence type="ECO:0000256" key="2">
    <source>
        <dbReference type="SAM" id="SignalP"/>
    </source>
</evidence>
<keyword evidence="2" id="KW-0732">Signal</keyword>
<dbReference type="EMBL" id="CXPG01000020">
    <property type="protein sequence ID" value="CTQ33541.1"/>
    <property type="molecule type" value="Genomic_DNA"/>
</dbReference>
<comment type="similarity">
    <text evidence="1">Belongs to the metallo-beta-lactamase superfamily. Class-B beta-lactamase family.</text>
</comment>
<dbReference type="PANTHER" id="PTHR42951:SF4">
    <property type="entry name" value="ACYL-COENZYME A THIOESTERASE MBLAC2"/>
    <property type="match status" value="1"/>
</dbReference>
<feature type="signal peptide" evidence="2">
    <location>
        <begin position="1"/>
        <end position="20"/>
    </location>
</feature>
<dbReference type="InterPro" id="IPR050855">
    <property type="entry name" value="NDM-1-like"/>
</dbReference>
<dbReference type="AlphaFoldDB" id="A0A0M6XTI0"/>
<dbReference type="Pfam" id="PF00753">
    <property type="entry name" value="Lactamase_B"/>
    <property type="match status" value="1"/>
</dbReference>
<evidence type="ECO:0000259" key="3">
    <source>
        <dbReference type="SMART" id="SM00849"/>
    </source>
</evidence>
<evidence type="ECO:0000313" key="5">
    <source>
        <dbReference type="Proteomes" id="UP000048908"/>
    </source>
</evidence>
<dbReference type="Gene3D" id="3.60.15.10">
    <property type="entry name" value="Ribonuclease Z/Hydroxyacylglutathione hydrolase-like"/>
    <property type="match status" value="1"/>
</dbReference>
<dbReference type="RefSeq" id="WP_055682939.1">
    <property type="nucleotide sequence ID" value="NZ_CXPG01000020.1"/>
</dbReference>
<keyword evidence="4" id="KW-0378">Hydrolase</keyword>
<dbReference type="GO" id="GO:0008800">
    <property type="term" value="F:beta-lactamase activity"/>
    <property type="evidence" value="ECO:0007669"/>
    <property type="project" value="UniProtKB-EC"/>
</dbReference>
<accession>A0A0M6XTI0</accession>
<name>A0A0M6XTI0_9RHOB</name>
<evidence type="ECO:0000256" key="1">
    <source>
        <dbReference type="ARBA" id="ARBA00005250"/>
    </source>
</evidence>
<dbReference type="EC" id="3.5.2.6" evidence="4"/>
<dbReference type="Proteomes" id="UP000048908">
    <property type="component" value="Unassembled WGS sequence"/>
</dbReference>
<dbReference type="InterPro" id="IPR036866">
    <property type="entry name" value="RibonucZ/Hydroxyglut_hydro"/>
</dbReference>
<dbReference type="OrthoDB" id="7253658at2"/>
<dbReference type="SMART" id="SM00849">
    <property type="entry name" value="Lactamase_B"/>
    <property type="match status" value="1"/>
</dbReference>
<feature type="domain" description="Metallo-beta-lactamase" evidence="3">
    <location>
        <begin position="72"/>
        <end position="242"/>
    </location>
</feature>
<proteinExistence type="inferred from homology"/>
<organism evidence="4 5">
    <name type="scientific">Jannaschia rubra</name>
    <dbReference type="NCBI Taxonomy" id="282197"/>
    <lineage>
        <taxon>Bacteria</taxon>
        <taxon>Pseudomonadati</taxon>
        <taxon>Pseudomonadota</taxon>
        <taxon>Alphaproteobacteria</taxon>
        <taxon>Rhodobacterales</taxon>
        <taxon>Roseobacteraceae</taxon>
        <taxon>Jannaschia</taxon>
    </lineage>
</organism>
<protein>
    <submittedName>
        <fullName evidence="4">Carbapenem-hydrolyzing beta-lactamase BlaB-1</fullName>
        <ecNumber evidence="4">3.5.2.6</ecNumber>
    </submittedName>
</protein>
<dbReference type="PANTHER" id="PTHR42951">
    <property type="entry name" value="METALLO-BETA-LACTAMASE DOMAIN-CONTAINING"/>
    <property type="match status" value="1"/>
</dbReference>
<feature type="chain" id="PRO_5005807424" evidence="2">
    <location>
        <begin position="21"/>
        <end position="318"/>
    </location>
</feature>
<keyword evidence="5" id="KW-1185">Reference proteome</keyword>
<evidence type="ECO:0000313" key="4">
    <source>
        <dbReference type="EMBL" id="CTQ33541.1"/>
    </source>
</evidence>